<evidence type="ECO:0000256" key="4">
    <source>
        <dbReference type="ARBA" id="ARBA00022755"/>
    </source>
</evidence>
<evidence type="ECO:0000256" key="7">
    <source>
        <dbReference type="ARBA" id="ARBA00041682"/>
    </source>
</evidence>
<evidence type="ECO:0000256" key="1">
    <source>
        <dbReference type="ARBA" id="ARBA00005054"/>
    </source>
</evidence>
<evidence type="ECO:0000256" key="3">
    <source>
        <dbReference type="ARBA" id="ARBA00022679"/>
    </source>
</evidence>
<proteinExistence type="inferred from homology"/>
<gene>
    <name evidence="10" type="ORF">SAMN04488034_10442</name>
</gene>
<organism evidence="10 11">
    <name type="scientific">Salinimicrobium catena</name>
    <dbReference type="NCBI Taxonomy" id="390640"/>
    <lineage>
        <taxon>Bacteria</taxon>
        <taxon>Pseudomonadati</taxon>
        <taxon>Bacteroidota</taxon>
        <taxon>Flavobacteriia</taxon>
        <taxon>Flavobacteriales</taxon>
        <taxon>Flavobacteriaceae</taxon>
        <taxon>Salinimicrobium</taxon>
    </lineage>
</organism>
<dbReference type="AlphaFoldDB" id="A0A1H5NDH5"/>
<protein>
    <recommendedName>
        <fullName evidence="2">phosphoribosylglycinamide formyltransferase 1</fullName>
        <ecNumber evidence="2">2.1.2.2</ecNumber>
    </recommendedName>
    <alternativeName>
        <fullName evidence="7">5'-phosphoribosylglycinamide transformylase</fullName>
    </alternativeName>
    <alternativeName>
        <fullName evidence="6">GAR transformylase</fullName>
    </alternativeName>
</protein>
<dbReference type="PROSITE" id="PS00373">
    <property type="entry name" value="GART"/>
    <property type="match status" value="1"/>
</dbReference>
<dbReference type="EMBL" id="FNUG01000004">
    <property type="protein sequence ID" value="SEE98921.1"/>
    <property type="molecule type" value="Genomic_DNA"/>
</dbReference>
<evidence type="ECO:0000313" key="10">
    <source>
        <dbReference type="EMBL" id="SEE98921.1"/>
    </source>
</evidence>
<dbReference type="SUPFAM" id="SSF53328">
    <property type="entry name" value="Formyltransferase"/>
    <property type="match status" value="1"/>
</dbReference>
<evidence type="ECO:0000256" key="8">
    <source>
        <dbReference type="ARBA" id="ARBA00047664"/>
    </source>
</evidence>
<dbReference type="RefSeq" id="WP_093113333.1">
    <property type="nucleotide sequence ID" value="NZ_FNGG01000004.1"/>
</dbReference>
<dbReference type="InterPro" id="IPR002376">
    <property type="entry name" value="Formyl_transf_N"/>
</dbReference>
<comment type="catalytic activity">
    <reaction evidence="8">
        <text>N(1)-(5-phospho-beta-D-ribosyl)glycinamide + (6R)-10-formyltetrahydrofolate = N(2)-formyl-N(1)-(5-phospho-beta-D-ribosyl)glycinamide + (6S)-5,6,7,8-tetrahydrofolate + H(+)</text>
        <dbReference type="Rhea" id="RHEA:15053"/>
        <dbReference type="ChEBI" id="CHEBI:15378"/>
        <dbReference type="ChEBI" id="CHEBI:57453"/>
        <dbReference type="ChEBI" id="CHEBI:143788"/>
        <dbReference type="ChEBI" id="CHEBI:147286"/>
        <dbReference type="ChEBI" id="CHEBI:195366"/>
        <dbReference type="EC" id="2.1.2.2"/>
    </reaction>
</comment>
<name>A0A1H5NDH5_9FLAO</name>
<evidence type="ECO:0000256" key="5">
    <source>
        <dbReference type="ARBA" id="ARBA00038440"/>
    </source>
</evidence>
<sequence length="262" mass="29617">MKVVFLTSDSLRHKYIAASIAQEMELGLIISEKKSPKIQDTAAYGKKDAEFLAEHFQQRAKTEEELFGTYTDFPPEVPRIDLPHGNINSEEVFEIITKTNPDLILLFGTSIIKDPLLGAYQGKIINLHLGLSPYYRGSATNLYPYLFDEPECIGATIHLATEKVDEGGILYQLRPDIEEGDSMHMTGNKVILKAGKILPTVMQDYFEGKLIPVPQTGHGRLCRNKDVTPYVLRQIYKNFEEGMIGRYLKNKGKRDAKRPIVE</sequence>
<keyword evidence="3 10" id="KW-0808">Transferase</keyword>
<dbReference type="EC" id="2.1.2.2" evidence="2"/>
<feature type="domain" description="Formyl transferase N-terminal" evidence="9">
    <location>
        <begin position="47"/>
        <end position="201"/>
    </location>
</feature>
<dbReference type="OrthoDB" id="9802815at2"/>
<dbReference type="Pfam" id="PF00551">
    <property type="entry name" value="Formyl_trans_N"/>
    <property type="match status" value="1"/>
</dbReference>
<evidence type="ECO:0000256" key="2">
    <source>
        <dbReference type="ARBA" id="ARBA00012254"/>
    </source>
</evidence>
<keyword evidence="11" id="KW-1185">Reference proteome</keyword>
<keyword evidence="4" id="KW-0658">Purine biosynthesis</keyword>
<dbReference type="InterPro" id="IPR036477">
    <property type="entry name" value="Formyl_transf_N_sf"/>
</dbReference>
<evidence type="ECO:0000313" key="11">
    <source>
        <dbReference type="Proteomes" id="UP000199448"/>
    </source>
</evidence>
<dbReference type="Proteomes" id="UP000199448">
    <property type="component" value="Unassembled WGS sequence"/>
</dbReference>
<evidence type="ECO:0000256" key="6">
    <source>
        <dbReference type="ARBA" id="ARBA00041324"/>
    </source>
</evidence>
<dbReference type="PANTHER" id="PTHR43369">
    <property type="entry name" value="PHOSPHORIBOSYLGLYCINAMIDE FORMYLTRANSFERASE"/>
    <property type="match status" value="1"/>
</dbReference>
<reference evidence="10 11" key="1">
    <citation type="submission" date="2016-10" db="EMBL/GenBank/DDBJ databases">
        <authorList>
            <person name="de Groot N.N."/>
        </authorList>
    </citation>
    <scope>NUCLEOTIDE SEQUENCE [LARGE SCALE GENOMIC DNA]</scope>
    <source>
        <strain evidence="10 11">DSM 23553</strain>
    </source>
</reference>
<dbReference type="STRING" id="390640.SAMN04488034_10442"/>
<accession>A0A1H5NDH5</accession>
<dbReference type="PANTHER" id="PTHR43369:SF2">
    <property type="entry name" value="PHOSPHORIBOSYLGLYCINAMIDE FORMYLTRANSFERASE"/>
    <property type="match status" value="1"/>
</dbReference>
<dbReference type="InterPro" id="IPR001555">
    <property type="entry name" value="GART_AS"/>
</dbReference>
<dbReference type="GO" id="GO:0005829">
    <property type="term" value="C:cytosol"/>
    <property type="evidence" value="ECO:0007669"/>
    <property type="project" value="TreeGrafter"/>
</dbReference>
<comment type="similarity">
    <text evidence="5">Belongs to the GART family.</text>
</comment>
<dbReference type="GO" id="GO:0006189">
    <property type="term" value="P:'de novo' IMP biosynthetic process"/>
    <property type="evidence" value="ECO:0007669"/>
    <property type="project" value="TreeGrafter"/>
</dbReference>
<evidence type="ECO:0000259" key="9">
    <source>
        <dbReference type="Pfam" id="PF00551"/>
    </source>
</evidence>
<dbReference type="GO" id="GO:0004644">
    <property type="term" value="F:phosphoribosylglycinamide formyltransferase activity"/>
    <property type="evidence" value="ECO:0007669"/>
    <property type="project" value="UniProtKB-EC"/>
</dbReference>
<dbReference type="Gene3D" id="3.40.50.170">
    <property type="entry name" value="Formyl transferase, N-terminal domain"/>
    <property type="match status" value="1"/>
</dbReference>
<comment type="pathway">
    <text evidence="1">Purine metabolism; IMP biosynthesis via de novo pathway; N(2)-formyl-N(1)-(5-phospho-D-ribosyl)glycinamide from N(1)-(5-phospho-D-ribosyl)glycinamide (10-formyl THF route): step 1/1.</text>
</comment>